<protein>
    <submittedName>
        <fullName evidence="1">Uncharacterized protein</fullName>
    </submittedName>
</protein>
<sequence length="324" mass="35725">MGSYGGGKREDSRFAWNVFDSVKAFPPPTPEALMDDIDAAISALEYARSTAALLASSSSKVEEEAAPESEIYQPPATSSEPIYDKRIADEAYKAACAALAAGKTDAAIRSLHLSSGKDHGSRQTPLPARPRLLSAAKAATTALATASENKCRLPSNVSESLPELIKGFKTSVAVKTLGRWWELSTEETGEHQQCSLRLILTRRKRNAKARIRGPGQPHPQPTVDELLYDRNVLTQMEEQSVRARWPWSINLGNIRMKSLLHLGIIQQWISYRYARLRRTVGANANGSIDIRSCRIDEFWQTSHRISVRDSTNSYLASLSVVSST</sequence>
<evidence type="ECO:0000313" key="2">
    <source>
        <dbReference type="Proteomes" id="UP001055439"/>
    </source>
</evidence>
<dbReference type="Proteomes" id="UP001055439">
    <property type="component" value="Chromosome 5"/>
</dbReference>
<organism evidence="1 2">
    <name type="scientific">Musa troglodytarum</name>
    <name type="common">fe'i banana</name>
    <dbReference type="NCBI Taxonomy" id="320322"/>
    <lineage>
        <taxon>Eukaryota</taxon>
        <taxon>Viridiplantae</taxon>
        <taxon>Streptophyta</taxon>
        <taxon>Embryophyta</taxon>
        <taxon>Tracheophyta</taxon>
        <taxon>Spermatophyta</taxon>
        <taxon>Magnoliopsida</taxon>
        <taxon>Liliopsida</taxon>
        <taxon>Zingiberales</taxon>
        <taxon>Musaceae</taxon>
        <taxon>Musa</taxon>
    </lineage>
</organism>
<dbReference type="AlphaFoldDB" id="A0A9E7FYT3"/>
<accession>A0A9E7FYT3</accession>
<reference evidence="1" key="1">
    <citation type="submission" date="2022-05" db="EMBL/GenBank/DDBJ databases">
        <title>The Musa troglodytarum L. genome provides insights into the mechanism of non-climacteric behaviour and enrichment of carotenoids.</title>
        <authorList>
            <person name="Wang J."/>
        </authorList>
    </citation>
    <scope>NUCLEOTIDE SEQUENCE</scope>
    <source>
        <tissue evidence="1">Leaf</tissue>
    </source>
</reference>
<evidence type="ECO:0000313" key="1">
    <source>
        <dbReference type="EMBL" id="URE03272.1"/>
    </source>
</evidence>
<dbReference type="OrthoDB" id="1910345at2759"/>
<gene>
    <name evidence="1" type="ORF">MUK42_20541</name>
</gene>
<dbReference type="EMBL" id="CP097507">
    <property type="protein sequence ID" value="URE03272.1"/>
    <property type="molecule type" value="Genomic_DNA"/>
</dbReference>
<proteinExistence type="predicted"/>
<keyword evidence="2" id="KW-1185">Reference proteome</keyword>
<name>A0A9E7FYT3_9LILI</name>